<dbReference type="GO" id="GO:0003824">
    <property type="term" value="F:catalytic activity"/>
    <property type="evidence" value="ECO:0007669"/>
    <property type="project" value="InterPro"/>
</dbReference>
<dbReference type="SFLD" id="SFLDS00029">
    <property type="entry name" value="Radical_SAM"/>
    <property type="match status" value="1"/>
</dbReference>
<dbReference type="GO" id="GO:0046872">
    <property type="term" value="F:metal ion binding"/>
    <property type="evidence" value="ECO:0007669"/>
    <property type="project" value="UniProtKB-KW"/>
</dbReference>
<dbReference type="EMBL" id="CP041932">
    <property type="protein sequence ID" value="QEK15061.1"/>
    <property type="molecule type" value="Genomic_DNA"/>
</dbReference>
<feature type="domain" description="Radical SAM core" evidence="7">
    <location>
        <begin position="52"/>
        <end position="254"/>
    </location>
</feature>
<dbReference type="Proteomes" id="UP000322631">
    <property type="component" value="Chromosome"/>
</dbReference>
<dbReference type="AlphaFoldDB" id="A0A5C0SL20"/>
<evidence type="ECO:0000256" key="3">
    <source>
        <dbReference type="ARBA" id="ARBA00022691"/>
    </source>
</evidence>
<keyword evidence="9" id="KW-1185">Reference proteome</keyword>
<evidence type="ECO:0000259" key="7">
    <source>
        <dbReference type="PROSITE" id="PS51918"/>
    </source>
</evidence>
<accession>A0A5C0SL20</accession>
<keyword evidence="5" id="KW-0408">Iron</keyword>
<keyword evidence="4" id="KW-0479">Metal-binding</keyword>
<dbReference type="Gene3D" id="3.20.20.70">
    <property type="entry name" value="Aldolase class I"/>
    <property type="match status" value="1"/>
</dbReference>
<dbReference type="PANTHER" id="PTHR43787:SF3">
    <property type="entry name" value="ARYLSULFATASE REGULATORY PROTEIN"/>
    <property type="match status" value="1"/>
</dbReference>
<sequence length="380" mass="43163">MKKMSWEEFARSMGVEPQILENKEARLLKKFVMDLKFPTHCQGCQGLDLSNPNPVHHPSYELTPACNHDCIFCYSNVAVKLRKAPKPGYYGWNRPYAITVSQYGEPLMSPRIVEVNRMLRERFPEARLDLQTNGSLLTEELWSKLDFDLVMISLDAASREKHLMITNADTFENVVNALRIVGSDKSVRSIVRTIFMPGINDEDIPKIAELAASLGVDEMMLQPLTIHELNVERLKKAGLDFERAESIREYLKTAMEAKKYIDVRISGCQLAIYRTMDPLTLFSARRVARDVAPIVKRKRAKIEETCDGAFRLSVEGLSLEELASTLSALRIGYTMKNGTLRFKDGNAEVVVFKNGKVLIKGVGEEKAREIYSKYFENNVD</sequence>
<dbReference type="InterPro" id="IPR006638">
    <property type="entry name" value="Elp3/MiaA/NifB-like_rSAM"/>
</dbReference>
<organism evidence="8 9">
    <name type="scientific">Thermococcus aciditolerans</name>
    <dbReference type="NCBI Taxonomy" id="2598455"/>
    <lineage>
        <taxon>Archaea</taxon>
        <taxon>Methanobacteriati</taxon>
        <taxon>Methanobacteriota</taxon>
        <taxon>Thermococci</taxon>
        <taxon>Thermococcales</taxon>
        <taxon>Thermococcaceae</taxon>
        <taxon>Thermococcus</taxon>
    </lineage>
</organism>
<dbReference type="InterPro" id="IPR058240">
    <property type="entry name" value="rSAM_sf"/>
</dbReference>
<dbReference type="Pfam" id="PF04055">
    <property type="entry name" value="Radical_SAM"/>
    <property type="match status" value="1"/>
</dbReference>
<evidence type="ECO:0000313" key="8">
    <source>
        <dbReference type="EMBL" id="QEK15061.1"/>
    </source>
</evidence>
<dbReference type="SUPFAM" id="SSF102114">
    <property type="entry name" value="Radical SAM enzymes"/>
    <property type="match status" value="1"/>
</dbReference>
<proteinExistence type="predicted"/>
<dbReference type="CDD" id="cd01335">
    <property type="entry name" value="Radical_SAM"/>
    <property type="match status" value="1"/>
</dbReference>
<evidence type="ECO:0000313" key="9">
    <source>
        <dbReference type="Proteomes" id="UP000322631"/>
    </source>
</evidence>
<gene>
    <name evidence="8" type="ORF">FPV09_08110</name>
</gene>
<dbReference type="SMART" id="SM00729">
    <property type="entry name" value="Elp3"/>
    <property type="match status" value="1"/>
</dbReference>
<keyword evidence="6" id="KW-0411">Iron-sulfur</keyword>
<reference evidence="8 9" key="1">
    <citation type="submission" date="2019-07" db="EMBL/GenBank/DDBJ databases">
        <title>Complete genome of Thermococcus acidophilus.</title>
        <authorList>
            <person name="Li X."/>
        </authorList>
    </citation>
    <scope>NUCLEOTIDE SEQUENCE [LARGE SCALE GENOMIC DNA]</scope>
    <source>
        <strain evidence="8 9">SY113</strain>
    </source>
</reference>
<keyword evidence="2" id="KW-0004">4Fe-4S</keyword>
<keyword evidence="3" id="KW-0949">S-adenosyl-L-methionine</keyword>
<dbReference type="InterPro" id="IPR013785">
    <property type="entry name" value="Aldolase_TIM"/>
</dbReference>
<protein>
    <submittedName>
        <fullName evidence="8">Radical SAM protein</fullName>
    </submittedName>
</protein>
<evidence type="ECO:0000256" key="2">
    <source>
        <dbReference type="ARBA" id="ARBA00022485"/>
    </source>
</evidence>
<evidence type="ECO:0000256" key="5">
    <source>
        <dbReference type="ARBA" id="ARBA00023004"/>
    </source>
</evidence>
<dbReference type="PANTHER" id="PTHR43787">
    <property type="entry name" value="FEMO COFACTOR BIOSYNTHESIS PROTEIN NIFB-RELATED"/>
    <property type="match status" value="1"/>
</dbReference>
<dbReference type="GO" id="GO:0051539">
    <property type="term" value="F:4 iron, 4 sulfur cluster binding"/>
    <property type="evidence" value="ECO:0007669"/>
    <property type="project" value="UniProtKB-KW"/>
</dbReference>
<comment type="cofactor">
    <cofactor evidence="1">
        <name>[4Fe-4S] cluster</name>
        <dbReference type="ChEBI" id="CHEBI:49883"/>
    </cofactor>
</comment>
<dbReference type="InterPro" id="IPR007197">
    <property type="entry name" value="rSAM"/>
</dbReference>
<dbReference type="PROSITE" id="PS51918">
    <property type="entry name" value="RADICAL_SAM"/>
    <property type="match status" value="1"/>
</dbReference>
<dbReference type="KEGG" id="them:FPV09_08110"/>
<evidence type="ECO:0000256" key="4">
    <source>
        <dbReference type="ARBA" id="ARBA00022723"/>
    </source>
</evidence>
<name>A0A5C0SL20_9EURY</name>
<evidence type="ECO:0000256" key="1">
    <source>
        <dbReference type="ARBA" id="ARBA00001966"/>
    </source>
</evidence>
<evidence type="ECO:0000256" key="6">
    <source>
        <dbReference type="ARBA" id="ARBA00023014"/>
    </source>
</evidence>